<dbReference type="GO" id="GO:0032467">
    <property type="term" value="P:positive regulation of cytokinesis"/>
    <property type="evidence" value="ECO:0007669"/>
    <property type="project" value="Ensembl"/>
</dbReference>
<keyword evidence="10" id="KW-0325">Glycoprotein</keyword>
<feature type="transmembrane region" description="Helical" evidence="15">
    <location>
        <begin position="186"/>
        <end position="207"/>
    </location>
</feature>
<keyword evidence="3 14" id="KW-0919">Taste</keyword>
<evidence type="ECO:0000256" key="13">
    <source>
        <dbReference type="RuleBase" id="RU004423"/>
    </source>
</evidence>
<keyword evidence="5 14" id="KW-0812">Transmembrane</keyword>
<sequence length="308" mass="36156">EESYVPIHYIFTSIISTEFMIGILGNGFIILVNFIDWVKIRKIFLVDQILTALAISRICLILVCLSTVYHPFLLMKEIEVRIIIFSWIFANHFSLWFATILAIFYLLKIASFSRSIFLYLKWRVKKVILMLLLGNLIILILNLIQINIYIEDWICGNERNTTWNSRMSDFATFSDLVTFNMTMFSIPPFTVALIAFLLLIFSLWQHLQNMQHNFKGPRDPRTSAHITALKIMISFLLLYAIYFLSLFILWLLKMQNKLVHILILNFGFIYPSSHSFILIWGNSKLRKPFILVLKQLRCGLKDEKLTIL</sequence>
<evidence type="ECO:0000256" key="10">
    <source>
        <dbReference type="ARBA" id="ARBA00023180"/>
    </source>
</evidence>
<accession>A0A8D2ANT4</accession>
<dbReference type="Pfam" id="PF05296">
    <property type="entry name" value="TAS2R"/>
    <property type="match status" value="1"/>
</dbReference>
<protein>
    <recommendedName>
        <fullName evidence="14">Taste receptor type 2</fullName>
    </recommendedName>
</protein>
<dbReference type="SUPFAM" id="SSF81321">
    <property type="entry name" value="Family A G protein-coupled receptor-like"/>
    <property type="match status" value="1"/>
</dbReference>
<evidence type="ECO:0000256" key="11">
    <source>
        <dbReference type="ARBA" id="ARBA00023224"/>
    </source>
</evidence>
<comment type="similarity">
    <text evidence="2 13">Belongs to the G-protein coupled receptor T2R family.</text>
</comment>
<evidence type="ECO:0000256" key="5">
    <source>
        <dbReference type="ARBA" id="ARBA00022692"/>
    </source>
</evidence>
<dbReference type="PANTHER" id="PTHR11394">
    <property type="entry name" value="TASTE RECEPTOR TYPE 2"/>
    <property type="match status" value="1"/>
</dbReference>
<evidence type="ECO:0000256" key="8">
    <source>
        <dbReference type="ARBA" id="ARBA00023136"/>
    </source>
</evidence>
<evidence type="ECO:0000256" key="15">
    <source>
        <dbReference type="SAM" id="Phobius"/>
    </source>
</evidence>
<feature type="transmembrane region" description="Helical" evidence="15">
    <location>
        <begin position="82"/>
        <end position="107"/>
    </location>
</feature>
<dbReference type="GeneTree" id="ENSGT01150000286975"/>
<evidence type="ECO:0000256" key="12">
    <source>
        <dbReference type="ARBA" id="ARBA00024847"/>
    </source>
</evidence>
<dbReference type="GO" id="GO:0033038">
    <property type="term" value="F:bitter taste receptor activity"/>
    <property type="evidence" value="ECO:0007669"/>
    <property type="project" value="Ensembl"/>
</dbReference>
<keyword evidence="4 14" id="KW-0716">Sensory transduction</keyword>
<dbReference type="Gene3D" id="1.20.1070.10">
    <property type="entry name" value="Rhodopsin 7-helix transmembrane proteins"/>
    <property type="match status" value="1"/>
</dbReference>
<comment type="subcellular location">
    <subcellularLocation>
        <location evidence="1 14">Membrane</location>
        <topology evidence="1 14">Multi-pass membrane protein</topology>
    </subcellularLocation>
</comment>
<proteinExistence type="inferred from homology"/>
<evidence type="ECO:0000256" key="3">
    <source>
        <dbReference type="ARBA" id="ARBA00022480"/>
    </source>
</evidence>
<keyword evidence="9 14" id="KW-0675">Receptor</keyword>
<evidence type="ECO:0000256" key="6">
    <source>
        <dbReference type="ARBA" id="ARBA00022989"/>
    </source>
</evidence>
<dbReference type="AlphaFoldDB" id="A0A8D2ANT4"/>
<evidence type="ECO:0000256" key="14">
    <source>
        <dbReference type="RuleBase" id="RU004424"/>
    </source>
</evidence>
<evidence type="ECO:0000256" key="7">
    <source>
        <dbReference type="ARBA" id="ARBA00023040"/>
    </source>
</evidence>
<evidence type="ECO:0000256" key="2">
    <source>
        <dbReference type="ARBA" id="ARBA00007376"/>
    </source>
</evidence>
<dbReference type="InterPro" id="IPR007960">
    <property type="entry name" value="TAS2R"/>
</dbReference>
<feature type="transmembrane region" description="Helical" evidence="15">
    <location>
        <begin position="44"/>
        <end position="70"/>
    </location>
</feature>
<feature type="transmembrane region" description="Helical" evidence="15">
    <location>
        <begin position="127"/>
        <end position="150"/>
    </location>
</feature>
<evidence type="ECO:0000313" key="16">
    <source>
        <dbReference type="Ensembl" id="ENSSVLP00005004551.1"/>
    </source>
</evidence>
<reference evidence="16" key="1">
    <citation type="submission" date="2025-08" db="UniProtKB">
        <authorList>
            <consortium name="Ensembl"/>
        </authorList>
    </citation>
    <scope>IDENTIFICATION</scope>
</reference>
<feature type="transmembrane region" description="Helical" evidence="15">
    <location>
        <begin position="6"/>
        <end position="32"/>
    </location>
</feature>
<keyword evidence="11 14" id="KW-0807">Transducer</keyword>
<keyword evidence="17" id="KW-1185">Reference proteome</keyword>
<gene>
    <name evidence="16" type="primary">TAS2R13</name>
</gene>
<evidence type="ECO:0000256" key="4">
    <source>
        <dbReference type="ARBA" id="ARBA00022606"/>
    </source>
</evidence>
<name>A0A8D2ANT4_SCIVU</name>
<organism evidence="16 17">
    <name type="scientific">Sciurus vulgaris</name>
    <name type="common">Eurasian red squirrel</name>
    <dbReference type="NCBI Taxonomy" id="55149"/>
    <lineage>
        <taxon>Eukaryota</taxon>
        <taxon>Metazoa</taxon>
        <taxon>Chordata</taxon>
        <taxon>Craniata</taxon>
        <taxon>Vertebrata</taxon>
        <taxon>Euteleostomi</taxon>
        <taxon>Mammalia</taxon>
        <taxon>Eutheria</taxon>
        <taxon>Euarchontoglires</taxon>
        <taxon>Glires</taxon>
        <taxon>Rodentia</taxon>
        <taxon>Sciuromorpha</taxon>
        <taxon>Sciuridae</taxon>
        <taxon>Sciurinae</taxon>
        <taxon>Sciurini</taxon>
        <taxon>Sciurus</taxon>
    </lineage>
</organism>
<evidence type="ECO:0000256" key="1">
    <source>
        <dbReference type="ARBA" id="ARBA00004141"/>
    </source>
</evidence>
<keyword evidence="8 14" id="KW-0472">Membrane</keyword>
<dbReference type="CDD" id="cd15019">
    <property type="entry name" value="7tm_TAS2R14-like"/>
    <property type="match status" value="1"/>
</dbReference>
<feature type="transmembrane region" description="Helical" evidence="15">
    <location>
        <begin position="258"/>
        <end position="280"/>
    </location>
</feature>
<evidence type="ECO:0000256" key="9">
    <source>
        <dbReference type="ARBA" id="ARBA00023170"/>
    </source>
</evidence>
<feature type="transmembrane region" description="Helical" evidence="15">
    <location>
        <begin position="228"/>
        <end position="252"/>
    </location>
</feature>
<dbReference type="PANTHER" id="PTHR11394:SF28">
    <property type="entry name" value="TASTE RECEPTOR TYPE 2 MEMBER 13"/>
    <property type="match status" value="1"/>
</dbReference>
<dbReference type="Ensembl" id="ENSSVLT00005005016.1">
    <property type="protein sequence ID" value="ENSSVLP00005004551.1"/>
    <property type="gene ID" value="ENSSVLG00005003632.1"/>
</dbReference>
<dbReference type="GO" id="GO:0016020">
    <property type="term" value="C:membrane"/>
    <property type="evidence" value="ECO:0007669"/>
    <property type="project" value="UniProtKB-SubCell"/>
</dbReference>
<dbReference type="Proteomes" id="UP000694564">
    <property type="component" value="Chromosome 5"/>
</dbReference>
<evidence type="ECO:0000313" key="17">
    <source>
        <dbReference type="Proteomes" id="UP000694564"/>
    </source>
</evidence>
<keyword evidence="7 14" id="KW-0297">G-protein coupled receptor</keyword>
<dbReference type="OrthoDB" id="8876749at2759"/>
<dbReference type="GO" id="GO:0004930">
    <property type="term" value="F:G protein-coupled receptor activity"/>
    <property type="evidence" value="ECO:0007669"/>
    <property type="project" value="UniProtKB-KW"/>
</dbReference>
<keyword evidence="6 15" id="KW-1133">Transmembrane helix</keyword>
<reference evidence="16" key="2">
    <citation type="submission" date="2025-09" db="UniProtKB">
        <authorList>
            <consortium name="Ensembl"/>
        </authorList>
    </citation>
    <scope>IDENTIFICATION</scope>
</reference>
<comment type="function">
    <text evidence="12">Receptor that may play a role in the perception of bitterness and is gustducin-linked. May play a role in sensing the chemical composition of the gastrointestinal content. The activity of this receptor may stimulate alpha gustducin, mediate PLC-beta-2 activation and lead to the gating of TRPM5.</text>
</comment>
<dbReference type="FunFam" id="1.20.1070.10:FF:000042">
    <property type="entry name" value="Taste receptor type 2 member 7"/>
    <property type="match status" value="1"/>
</dbReference>